<protein>
    <recommendedName>
        <fullName evidence="5 6">N5-carboxyaminoimidazole ribonucleotide synthase</fullName>
        <shortName evidence="5 6">N5-CAIR synthase</shortName>
        <ecNumber evidence="5 6">6.3.4.18</ecNumber>
    </recommendedName>
    <alternativeName>
        <fullName evidence="5 6">5-(carboxyamino)imidazole ribonucleotide synthetase</fullName>
    </alternativeName>
</protein>
<keyword evidence="4 5" id="KW-0067">ATP-binding</keyword>
<accession>A0A5J6MVP5</accession>
<keyword evidence="3 5" id="KW-0658">Purine biosynthesis</keyword>
<keyword evidence="1 5" id="KW-0436">Ligase</keyword>
<dbReference type="PROSITE" id="PS50975">
    <property type="entry name" value="ATP_GRASP"/>
    <property type="match status" value="1"/>
</dbReference>
<organism evidence="8 9">
    <name type="scientific">Hypericibacter terrae</name>
    <dbReference type="NCBI Taxonomy" id="2602015"/>
    <lineage>
        <taxon>Bacteria</taxon>
        <taxon>Pseudomonadati</taxon>
        <taxon>Pseudomonadota</taxon>
        <taxon>Alphaproteobacteria</taxon>
        <taxon>Rhodospirillales</taxon>
        <taxon>Dongiaceae</taxon>
        <taxon>Hypericibacter</taxon>
    </lineage>
</organism>
<comment type="similarity">
    <text evidence="5 6">Belongs to the PurK/PurT family.</text>
</comment>
<feature type="binding site" evidence="5">
    <location>
        <position position="228"/>
    </location>
    <ligand>
        <name>ATP</name>
        <dbReference type="ChEBI" id="CHEBI:30616"/>
    </ligand>
</feature>
<comment type="subunit">
    <text evidence="5 6">Homodimer.</text>
</comment>
<evidence type="ECO:0000313" key="9">
    <source>
        <dbReference type="Proteomes" id="UP000326202"/>
    </source>
</evidence>
<dbReference type="NCBIfam" id="NF004676">
    <property type="entry name" value="PRK06019.1-2"/>
    <property type="match status" value="1"/>
</dbReference>
<dbReference type="SUPFAM" id="SSF52440">
    <property type="entry name" value="PreATP-grasp domain"/>
    <property type="match status" value="1"/>
</dbReference>
<dbReference type="Gene3D" id="3.30.1490.20">
    <property type="entry name" value="ATP-grasp fold, A domain"/>
    <property type="match status" value="1"/>
</dbReference>
<dbReference type="UniPathway" id="UPA00074">
    <property type="reaction ID" value="UER00942"/>
</dbReference>
<comment type="function">
    <text evidence="6">Catalyzes the ATP-dependent conversion of 5-aminoimidazole ribonucleotide (AIR) and HCO(3)- to N5-carboxyaminoimidazole ribonucleotide (N5-CAIR).</text>
</comment>
<dbReference type="InterPro" id="IPR011054">
    <property type="entry name" value="Rudment_hybrid_motif"/>
</dbReference>
<dbReference type="GO" id="GO:0005829">
    <property type="term" value="C:cytosol"/>
    <property type="evidence" value="ECO:0007669"/>
    <property type="project" value="TreeGrafter"/>
</dbReference>
<keyword evidence="2 5" id="KW-0547">Nucleotide-binding</keyword>
<evidence type="ECO:0000256" key="2">
    <source>
        <dbReference type="ARBA" id="ARBA00022741"/>
    </source>
</evidence>
<dbReference type="FunFam" id="3.30.470.20:FF:000029">
    <property type="entry name" value="N5-carboxyaminoimidazole ribonucleotide synthase"/>
    <property type="match status" value="1"/>
</dbReference>
<dbReference type="GO" id="GO:0005524">
    <property type="term" value="F:ATP binding"/>
    <property type="evidence" value="ECO:0007669"/>
    <property type="project" value="UniProtKB-UniRule"/>
</dbReference>
<evidence type="ECO:0000259" key="7">
    <source>
        <dbReference type="PROSITE" id="PS50975"/>
    </source>
</evidence>
<dbReference type="GO" id="GO:0034028">
    <property type="term" value="F:5-(carboxyamino)imidazole ribonucleotide synthase activity"/>
    <property type="evidence" value="ECO:0007669"/>
    <property type="project" value="UniProtKB-UniRule"/>
</dbReference>
<feature type="binding site" evidence="5">
    <location>
        <begin position="282"/>
        <end position="283"/>
    </location>
    <ligand>
        <name>ATP</name>
        <dbReference type="ChEBI" id="CHEBI:30616"/>
    </ligand>
</feature>
<comment type="catalytic activity">
    <reaction evidence="5 6">
        <text>5-amino-1-(5-phospho-beta-D-ribosyl)imidazole + hydrogencarbonate + ATP = 5-carboxyamino-1-(5-phospho-D-ribosyl)imidazole + ADP + phosphate + 2 H(+)</text>
        <dbReference type="Rhea" id="RHEA:19317"/>
        <dbReference type="ChEBI" id="CHEBI:15378"/>
        <dbReference type="ChEBI" id="CHEBI:17544"/>
        <dbReference type="ChEBI" id="CHEBI:30616"/>
        <dbReference type="ChEBI" id="CHEBI:43474"/>
        <dbReference type="ChEBI" id="CHEBI:58730"/>
        <dbReference type="ChEBI" id="CHEBI:137981"/>
        <dbReference type="ChEBI" id="CHEBI:456216"/>
        <dbReference type="EC" id="6.3.4.18"/>
    </reaction>
</comment>
<sequence>MSSSHAAKGATASADKGQVIAPGSTVGILGGGQLGRMAAMAAARLGFKTHIYCPPGDNPATYVSNAATIAPYEDEAALARFAAAVDVVTFEFENVPSRTAEALARLKPTRPAPRVLHICQERLREKDFLAAIKVPTTRYMEVARAESLERALREIGHPAILKSAQFGYDGKGQVRIDADSRPEDAWAKMGASIGILEAFVDFRLEISVIVARALDGNVVAYEPVENQHRHHILDTTIVPARVTPTVAMRAEAIGRHIAEELGLIGLLAVEMFVTNDGEVLVNELAPRPHNSGHWSIDGCITSQFEQFIRAVCGLSLGSVERHSDAVMKNLLGDDVLAWKEILAEPGAKLHLYGKAEPRPGRKMGHVTRLTPKR</sequence>
<dbReference type="GO" id="GO:0006189">
    <property type="term" value="P:'de novo' IMP biosynthetic process"/>
    <property type="evidence" value="ECO:0007669"/>
    <property type="project" value="UniProtKB-UniRule"/>
</dbReference>
<dbReference type="NCBIfam" id="NF004675">
    <property type="entry name" value="PRK06019.1-1"/>
    <property type="match status" value="1"/>
</dbReference>
<evidence type="ECO:0000256" key="5">
    <source>
        <dbReference type="HAMAP-Rule" id="MF_01928"/>
    </source>
</evidence>
<dbReference type="Pfam" id="PF22660">
    <property type="entry name" value="RS_preATP-grasp-like"/>
    <property type="match status" value="1"/>
</dbReference>
<feature type="domain" description="ATP-grasp" evidence="7">
    <location>
        <begin position="126"/>
        <end position="312"/>
    </location>
</feature>
<feature type="binding site" evidence="5">
    <location>
        <begin position="197"/>
        <end position="200"/>
    </location>
    <ligand>
        <name>ATP</name>
        <dbReference type="ChEBI" id="CHEBI:30616"/>
    </ligand>
</feature>
<dbReference type="InterPro" id="IPR003135">
    <property type="entry name" value="ATP-grasp_carboxylate-amine"/>
</dbReference>
<dbReference type="Pfam" id="PF17769">
    <property type="entry name" value="PurK_C"/>
    <property type="match status" value="1"/>
</dbReference>
<dbReference type="GO" id="GO:0004638">
    <property type="term" value="F:phosphoribosylaminoimidazole carboxylase activity"/>
    <property type="evidence" value="ECO:0007669"/>
    <property type="project" value="InterPro"/>
</dbReference>
<dbReference type="Gene3D" id="3.30.470.20">
    <property type="entry name" value="ATP-grasp fold, B domain"/>
    <property type="match status" value="1"/>
</dbReference>
<dbReference type="AlphaFoldDB" id="A0A5J6MVP5"/>
<evidence type="ECO:0000256" key="4">
    <source>
        <dbReference type="ARBA" id="ARBA00022840"/>
    </source>
</evidence>
<comment type="pathway">
    <text evidence="5 6">Purine metabolism; IMP biosynthesis via de novo pathway; 5-amino-1-(5-phospho-D-ribosyl)imidazole-4-carboxylate from 5-amino-1-(5-phospho-D-ribosyl)imidazole (N5-CAIR route): step 1/2.</text>
</comment>
<dbReference type="InterPro" id="IPR011761">
    <property type="entry name" value="ATP-grasp"/>
</dbReference>
<dbReference type="PANTHER" id="PTHR11609:SF5">
    <property type="entry name" value="PHOSPHORIBOSYLAMINOIMIDAZOLE CARBOXYLASE"/>
    <property type="match status" value="1"/>
</dbReference>
<dbReference type="SUPFAM" id="SSF51246">
    <property type="entry name" value="Rudiment single hybrid motif"/>
    <property type="match status" value="1"/>
</dbReference>
<dbReference type="RefSeq" id="WP_151178973.1">
    <property type="nucleotide sequence ID" value="NZ_CP042906.1"/>
</dbReference>
<dbReference type="Pfam" id="PF02222">
    <property type="entry name" value="ATP-grasp"/>
    <property type="match status" value="1"/>
</dbReference>
<dbReference type="InterPro" id="IPR005875">
    <property type="entry name" value="PurK"/>
</dbReference>
<dbReference type="SUPFAM" id="SSF56059">
    <property type="entry name" value="Glutathione synthetase ATP-binding domain-like"/>
    <property type="match status" value="1"/>
</dbReference>
<dbReference type="Gene3D" id="3.40.50.20">
    <property type="match status" value="1"/>
</dbReference>
<comment type="function">
    <text evidence="5">Catalyzes the ATP-dependent conversion of 5-aminoimidazole ribonucleotide (AIR) and HCO(3)(-) to N5-carboxyaminoimidazole ribonucleotide (N5-CAIR).</text>
</comment>
<feature type="binding site" evidence="5">
    <location>
        <position position="122"/>
    </location>
    <ligand>
        <name>ATP</name>
        <dbReference type="ChEBI" id="CHEBI:30616"/>
    </ligand>
</feature>
<dbReference type="InterPro" id="IPR040686">
    <property type="entry name" value="PurK_C"/>
</dbReference>
<dbReference type="KEGG" id="htq:FRZ44_41670"/>
<feature type="binding site" evidence="5">
    <location>
        <position position="205"/>
    </location>
    <ligand>
        <name>ATP</name>
        <dbReference type="ChEBI" id="CHEBI:30616"/>
    </ligand>
</feature>
<dbReference type="NCBIfam" id="NF004679">
    <property type="entry name" value="PRK06019.1-5"/>
    <property type="match status" value="1"/>
</dbReference>
<evidence type="ECO:0000256" key="3">
    <source>
        <dbReference type="ARBA" id="ARBA00022755"/>
    </source>
</evidence>
<keyword evidence="9" id="KW-1185">Reference proteome</keyword>
<dbReference type="EC" id="6.3.4.18" evidence="5 6"/>
<dbReference type="HAMAP" id="MF_01928">
    <property type="entry name" value="PurK"/>
    <property type="match status" value="1"/>
</dbReference>
<evidence type="ECO:0000256" key="1">
    <source>
        <dbReference type="ARBA" id="ARBA00022598"/>
    </source>
</evidence>
<evidence type="ECO:0000313" key="8">
    <source>
        <dbReference type="EMBL" id="QEX18856.1"/>
    </source>
</evidence>
<dbReference type="InterPro" id="IPR054350">
    <property type="entry name" value="PurT/PurK_preATP-grasp"/>
</dbReference>
<name>A0A5J6MVP5_9PROT</name>
<dbReference type="Proteomes" id="UP000326202">
    <property type="component" value="Chromosome"/>
</dbReference>
<dbReference type="GO" id="GO:0046872">
    <property type="term" value="F:metal ion binding"/>
    <property type="evidence" value="ECO:0007669"/>
    <property type="project" value="InterPro"/>
</dbReference>
<dbReference type="InterPro" id="IPR016185">
    <property type="entry name" value="PreATP-grasp_dom_sf"/>
</dbReference>
<feature type="binding site" evidence="5">
    <location>
        <position position="162"/>
    </location>
    <ligand>
        <name>ATP</name>
        <dbReference type="ChEBI" id="CHEBI:30616"/>
    </ligand>
</feature>
<reference evidence="8 9" key="1">
    <citation type="submission" date="2019-08" db="EMBL/GenBank/DDBJ databases">
        <title>Hyperibacter terrae gen. nov., sp. nov. and Hyperibacter viscosus sp. nov., two new members in the family Rhodospirillaceae isolated from the rhizosphere of Hypericum perforatum.</title>
        <authorList>
            <person name="Noviana Z."/>
        </authorList>
    </citation>
    <scope>NUCLEOTIDE SEQUENCE [LARGE SCALE GENOMIC DNA]</scope>
    <source>
        <strain evidence="8 9">R5913</strain>
    </source>
</reference>
<evidence type="ECO:0000256" key="6">
    <source>
        <dbReference type="RuleBase" id="RU361200"/>
    </source>
</evidence>
<dbReference type="EMBL" id="CP042906">
    <property type="protein sequence ID" value="QEX18856.1"/>
    <property type="molecule type" value="Genomic_DNA"/>
</dbReference>
<feature type="binding site" evidence="5">
    <location>
        <begin position="167"/>
        <end position="173"/>
    </location>
    <ligand>
        <name>ATP</name>
        <dbReference type="ChEBI" id="CHEBI:30616"/>
    </ligand>
</feature>
<proteinExistence type="inferred from homology"/>
<dbReference type="PANTHER" id="PTHR11609">
    <property type="entry name" value="PURINE BIOSYNTHESIS PROTEIN 6/7, PUR6/7"/>
    <property type="match status" value="1"/>
</dbReference>
<dbReference type="InterPro" id="IPR013815">
    <property type="entry name" value="ATP_grasp_subdomain_1"/>
</dbReference>
<dbReference type="NCBIfam" id="TIGR01161">
    <property type="entry name" value="purK"/>
    <property type="match status" value="1"/>
</dbReference>
<dbReference type="OrthoDB" id="9804625at2"/>
<gene>
    <name evidence="5 6 8" type="primary">purK</name>
    <name evidence="8" type="ORF">FRZ44_41670</name>
</gene>